<keyword evidence="2" id="KW-1185">Reference proteome</keyword>
<protein>
    <submittedName>
        <fullName evidence="1">Uncharacterized protein</fullName>
    </submittedName>
</protein>
<dbReference type="OrthoDB" id="2506625at2759"/>
<accession>A0A0L6UWW3</accession>
<gene>
    <name evidence="1" type="ORF">VP01_3377g3</name>
</gene>
<proteinExistence type="predicted"/>
<dbReference type="VEuPathDB" id="FungiDB:VP01_3377g3"/>
<sequence length="209" mass="24224">MGSKNWNTMHLPFHLTSDYFNLQQSEADVIPQVLAHRWPTILDFGCLPIPQETSEHCDEERCGFIFIGECTQHMENTRLDKCTEHKFYDMQSFHLEQPDFFGVQEFEVIIYKTLHKIFLSNNYHNIISCIARLLSPELLNAEDFNCPITDSLVHNTLKDSQDFGAAMFPGGNKWIQLLFLSIIPSKKLHNVQGVSSVYCKINKLQWVIN</sequence>
<organism evidence="1 2">
    <name type="scientific">Puccinia sorghi</name>
    <dbReference type="NCBI Taxonomy" id="27349"/>
    <lineage>
        <taxon>Eukaryota</taxon>
        <taxon>Fungi</taxon>
        <taxon>Dikarya</taxon>
        <taxon>Basidiomycota</taxon>
        <taxon>Pucciniomycotina</taxon>
        <taxon>Pucciniomycetes</taxon>
        <taxon>Pucciniales</taxon>
        <taxon>Pucciniaceae</taxon>
        <taxon>Puccinia</taxon>
    </lineage>
</organism>
<dbReference type="AlphaFoldDB" id="A0A0L6UWW3"/>
<reference evidence="1 2" key="1">
    <citation type="submission" date="2015-08" db="EMBL/GenBank/DDBJ databases">
        <title>Next Generation Sequencing and Analysis of the Genome of Puccinia sorghi L Schw, the Causal Agent of Maize Common Rust.</title>
        <authorList>
            <person name="Rochi L."/>
            <person name="Burguener G."/>
            <person name="Darino M."/>
            <person name="Turjanski A."/>
            <person name="Kreff E."/>
            <person name="Dieguez M.J."/>
            <person name="Sacco F."/>
        </authorList>
    </citation>
    <scope>NUCLEOTIDE SEQUENCE [LARGE SCALE GENOMIC DNA]</scope>
    <source>
        <strain evidence="1 2">RO10H11247</strain>
    </source>
</reference>
<comment type="caution">
    <text evidence="1">The sequence shown here is derived from an EMBL/GenBank/DDBJ whole genome shotgun (WGS) entry which is preliminary data.</text>
</comment>
<dbReference type="Proteomes" id="UP000037035">
    <property type="component" value="Unassembled WGS sequence"/>
</dbReference>
<evidence type="ECO:0000313" key="1">
    <source>
        <dbReference type="EMBL" id="KNZ52994.1"/>
    </source>
</evidence>
<name>A0A0L6UWW3_9BASI</name>
<dbReference type="EMBL" id="LAVV01008365">
    <property type="protein sequence ID" value="KNZ52994.1"/>
    <property type="molecule type" value="Genomic_DNA"/>
</dbReference>
<evidence type="ECO:0000313" key="2">
    <source>
        <dbReference type="Proteomes" id="UP000037035"/>
    </source>
</evidence>